<evidence type="ECO:0000256" key="3">
    <source>
        <dbReference type="ARBA" id="ARBA00012180"/>
    </source>
</evidence>
<feature type="region of interest" description="Disordered" evidence="8">
    <location>
        <begin position="16"/>
        <end position="45"/>
    </location>
</feature>
<evidence type="ECO:0000313" key="11">
    <source>
        <dbReference type="Proteomes" id="UP000236546"/>
    </source>
</evidence>
<dbReference type="SUPFAM" id="SSF53098">
    <property type="entry name" value="Ribonuclease H-like"/>
    <property type="match status" value="1"/>
</dbReference>
<dbReference type="InterPro" id="IPR036397">
    <property type="entry name" value="RNaseH_sf"/>
</dbReference>
<organism evidence="10 11">
    <name type="scientific">Trichoderma gamsii</name>
    <dbReference type="NCBI Taxonomy" id="398673"/>
    <lineage>
        <taxon>Eukaryota</taxon>
        <taxon>Fungi</taxon>
        <taxon>Dikarya</taxon>
        <taxon>Ascomycota</taxon>
        <taxon>Pezizomycotina</taxon>
        <taxon>Sordariomycetes</taxon>
        <taxon>Hypocreomycetidae</taxon>
        <taxon>Hypocreales</taxon>
        <taxon>Hypocreaceae</taxon>
        <taxon>Trichoderma</taxon>
    </lineage>
</organism>
<dbReference type="PROSITE" id="PS50879">
    <property type="entry name" value="RNASE_H_1"/>
    <property type="match status" value="1"/>
</dbReference>
<dbReference type="Gene3D" id="3.30.420.10">
    <property type="entry name" value="Ribonuclease H-like superfamily/Ribonuclease H"/>
    <property type="match status" value="1"/>
</dbReference>
<dbReference type="EMBL" id="MTYH01000032">
    <property type="protein sequence ID" value="PNP44425.1"/>
    <property type="molecule type" value="Genomic_DNA"/>
</dbReference>
<evidence type="ECO:0000259" key="9">
    <source>
        <dbReference type="PROSITE" id="PS50879"/>
    </source>
</evidence>
<sequence length="260" mass="29486">MEVKYERNLQIHHRASKVRPSLFAHNNGAALPGPDSRGTKKEEAAKSHLELLDDLPNSTLVAYSDGSQDEFGNTGWGAVTFHKARATKSNGCLPNSEVYDAEAVGAFEAIKLARERIRLDPSINEIILFLDNSAVVDGILGPTPYSSQSAYMGLRKIAKDLQPGIRTRVAWVPGRKDIHGNETADKLAKEGSELPTLPSRTATITHIRSWTRSERRRLWELYWDENQRLYYRRWRLDALPKPPELQLPRAILHRLYARLR</sequence>
<dbReference type="GO" id="GO:0043137">
    <property type="term" value="P:DNA replication, removal of RNA primer"/>
    <property type="evidence" value="ECO:0007669"/>
    <property type="project" value="TreeGrafter"/>
</dbReference>
<dbReference type="InterPro" id="IPR050092">
    <property type="entry name" value="RNase_H"/>
</dbReference>
<evidence type="ECO:0000256" key="8">
    <source>
        <dbReference type="SAM" id="MobiDB-lite"/>
    </source>
</evidence>
<dbReference type="OrthoDB" id="4900701at2759"/>
<gene>
    <name evidence="10" type="ORF">TGAMA5MH_03815</name>
</gene>
<dbReference type="AlphaFoldDB" id="A0A2K0TFX8"/>
<evidence type="ECO:0000256" key="5">
    <source>
        <dbReference type="ARBA" id="ARBA00022723"/>
    </source>
</evidence>
<dbReference type="GO" id="GO:0046872">
    <property type="term" value="F:metal ion binding"/>
    <property type="evidence" value="ECO:0007669"/>
    <property type="project" value="UniProtKB-KW"/>
</dbReference>
<evidence type="ECO:0000256" key="2">
    <source>
        <dbReference type="ARBA" id="ARBA00005300"/>
    </source>
</evidence>
<name>A0A2K0TFX8_9HYPO</name>
<comment type="similarity">
    <text evidence="2">Belongs to the RNase H family.</text>
</comment>
<evidence type="ECO:0000313" key="10">
    <source>
        <dbReference type="EMBL" id="PNP44425.1"/>
    </source>
</evidence>
<dbReference type="PANTHER" id="PTHR10642:SF26">
    <property type="entry name" value="RIBONUCLEASE H1"/>
    <property type="match status" value="1"/>
</dbReference>
<evidence type="ECO:0000256" key="7">
    <source>
        <dbReference type="ARBA" id="ARBA00022801"/>
    </source>
</evidence>
<evidence type="ECO:0000256" key="1">
    <source>
        <dbReference type="ARBA" id="ARBA00000077"/>
    </source>
</evidence>
<dbReference type="GO" id="GO:0003676">
    <property type="term" value="F:nucleic acid binding"/>
    <property type="evidence" value="ECO:0007669"/>
    <property type="project" value="InterPro"/>
</dbReference>
<keyword evidence="5" id="KW-0479">Metal-binding</keyword>
<keyword evidence="7" id="KW-0378">Hydrolase</keyword>
<feature type="domain" description="RNase H type-1" evidence="9">
    <location>
        <begin position="56"/>
        <end position="193"/>
    </location>
</feature>
<dbReference type="CDD" id="cd09276">
    <property type="entry name" value="Rnase_HI_RT_non_LTR"/>
    <property type="match status" value="1"/>
</dbReference>
<comment type="catalytic activity">
    <reaction evidence="1">
        <text>Endonucleolytic cleavage to 5'-phosphomonoester.</text>
        <dbReference type="EC" id="3.1.26.4"/>
    </reaction>
</comment>
<reference evidence="10 11" key="1">
    <citation type="submission" date="2017-02" db="EMBL/GenBank/DDBJ databases">
        <title>Genomes of Trichoderma spp. with biocontrol activity.</title>
        <authorList>
            <person name="Gardiner D."/>
            <person name="Kazan K."/>
            <person name="Vos C."/>
            <person name="Harvey P."/>
        </authorList>
    </citation>
    <scope>NUCLEOTIDE SEQUENCE [LARGE SCALE GENOMIC DNA]</scope>
    <source>
        <strain evidence="10 11">A5MH</strain>
    </source>
</reference>
<evidence type="ECO:0000256" key="6">
    <source>
        <dbReference type="ARBA" id="ARBA00022759"/>
    </source>
</evidence>
<dbReference type="EC" id="3.1.26.4" evidence="3"/>
<dbReference type="InterPro" id="IPR012337">
    <property type="entry name" value="RNaseH-like_sf"/>
</dbReference>
<evidence type="ECO:0000256" key="4">
    <source>
        <dbReference type="ARBA" id="ARBA00022722"/>
    </source>
</evidence>
<keyword evidence="6" id="KW-0255">Endonuclease</keyword>
<dbReference type="PANTHER" id="PTHR10642">
    <property type="entry name" value="RIBONUCLEASE H1"/>
    <property type="match status" value="1"/>
</dbReference>
<protein>
    <recommendedName>
        <fullName evidence="3">ribonuclease H</fullName>
        <ecNumber evidence="3">3.1.26.4</ecNumber>
    </recommendedName>
</protein>
<dbReference type="Proteomes" id="UP000236546">
    <property type="component" value="Unassembled WGS sequence"/>
</dbReference>
<dbReference type="Pfam" id="PF00075">
    <property type="entry name" value="RNase_H"/>
    <property type="match status" value="1"/>
</dbReference>
<dbReference type="InterPro" id="IPR002156">
    <property type="entry name" value="RNaseH_domain"/>
</dbReference>
<dbReference type="GO" id="GO:0004523">
    <property type="term" value="F:RNA-DNA hybrid ribonuclease activity"/>
    <property type="evidence" value="ECO:0007669"/>
    <property type="project" value="UniProtKB-EC"/>
</dbReference>
<accession>A0A2K0TFX8</accession>
<comment type="caution">
    <text evidence="10">The sequence shown here is derived from an EMBL/GenBank/DDBJ whole genome shotgun (WGS) entry which is preliminary data.</text>
</comment>
<proteinExistence type="inferred from homology"/>
<keyword evidence="4" id="KW-0540">Nuclease</keyword>